<evidence type="ECO:0000313" key="1">
    <source>
        <dbReference type="EMBL" id="KAK8542845.1"/>
    </source>
</evidence>
<evidence type="ECO:0000313" key="2">
    <source>
        <dbReference type="Proteomes" id="UP001472677"/>
    </source>
</evidence>
<reference evidence="1 2" key="1">
    <citation type="journal article" date="2024" name="G3 (Bethesda)">
        <title>Genome assembly of Hibiscus sabdariffa L. provides insights into metabolisms of medicinal natural products.</title>
        <authorList>
            <person name="Kim T."/>
        </authorList>
    </citation>
    <scope>NUCLEOTIDE SEQUENCE [LARGE SCALE GENOMIC DNA]</scope>
    <source>
        <strain evidence="1">TK-2024</strain>
        <tissue evidence="1">Old leaves</tissue>
    </source>
</reference>
<sequence length="66" mass="7355">MSRGKDRQVLEPLIRVNLEWKEGGMFEEDDESAGRKAVVLLGFNGVAIYIQTNDFALTDVAEADLL</sequence>
<name>A0ABR2DN38_9ROSI</name>
<organism evidence="1 2">
    <name type="scientific">Hibiscus sabdariffa</name>
    <name type="common">roselle</name>
    <dbReference type="NCBI Taxonomy" id="183260"/>
    <lineage>
        <taxon>Eukaryota</taxon>
        <taxon>Viridiplantae</taxon>
        <taxon>Streptophyta</taxon>
        <taxon>Embryophyta</taxon>
        <taxon>Tracheophyta</taxon>
        <taxon>Spermatophyta</taxon>
        <taxon>Magnoliopsida</taxon>
        <taxon>eudicotyledons</taxon>
        <taxon>Gunneridae</taxon>
        <taxon>Pentapetalae</taxon>
        <taxon>rosids</taxon>
        <taxon>malvids</taxon>
        <taxon>Malvales</taxon>
        <taxon>Malvaceae</taxon>
        <taxon>Malvoideae</taxon>
        <taxon>Hibiscus</taxon>
    </lineage>
</organism>
<accession>A0ABR2DN38</accession>
<proteinExistence type="predicted"/>
<comment type="caution">
    <text evidence="1">The sequence shown here is derived from an EMBL/GenBank/DDBJ whole genome shotgun (WGS) entry which is preliminary data.</text>
</comment>
<gene>
    <name evidence="1" type="ORF">V6N12_015423</name>
</gene>
<keyword evidence="2" id="KW-1185">Reference proteome</keyword>
<dbReference type="Proteomes" id="UP001472677">
    <property type="component" value="Unassembled WGS sequence"/>
</dbReference>
<protein>
    <submittedName>
        <fullName evidence="1">Uncharacterized protein</fullName>
    </submittedName>
</protein>
<dbReference type="EMBL" id="JBBPBM010000024">
    <property type="protein sequence ID" value="KAK8542845.1"/>
    <property type="molecule type" value="Genomic_DNA"/>
</dbReference>